<comment type="caution">
    <text evidence="2">The sequence shown here is derived from an EMBL/GenBank/DDBJ whole genome shotgun (WGS) entry which is preliminary data.</text>
</comment>
<evidence type="ECO:0000256" key="1">
    <source>
        <dbReference type="SAM" id="Phobius"/>
    </source>
</evidence>
<gene>
    <name evidence="2" type="ORF">HNQ66_000319</name>
</gene>
<dbReference type="Proteomes" id="UP000535406">
    <property type="component" value="Unassembled WGS sequence"/>
</dbReference>
<dbReference type="RefSeq" id="WP_184140161.1">
    <property type="nucleotide sequence ID" value="NZ_JACHIK010000001.1"/>
</dbReference>
<protein>
    <submittedName>
        <fullName evidence="2">Uncharacterized protein (TIGR02588 family)</fullName>
    </submittedName>
</protein>
<evidence type="ECO:0000313" key="3">
    <source>
        <dbReference type="Proteomes" id="UP000535406"/>
    </source>
</evidence>
<proteinExistence type="predicted"/>
<keyword evidence="1" id="KW-0812">Transmembrane</keyword>
<dbReference type="EMBL" id="JACHIK010000001">
    <property type="protein sequence ID" value="MBB5040941.1"/>
    <property type="molecule type" value="Genomic_DNA"/>
</dbReference>
<dbReference type="InterPro" id="IPR013417">
    <property type="entry name" value="CHP02588"/>
</dbReference>
<dbReference type="NCBIfam" id="TIGR02588">
    <property type="entry name" value="TIGR02588 family protein"/>
    <property type="match status" value="1"/>
</dbReference>
<accession>A0A7W8DTJ7</accession>
<name>A0A7W8DTJ7_9HYPH</name>
<dbReference type="AlphaFoldDB" id="A0A7W8DTJ7"/>
<feature type="transmembrane region" description="Helical" evidence="1">
    <location>
        <begin position="20"/>
        <end position="39"/>
    </location>
</feature>
<reference evidence="2 3" key="1">
    <citation type="submission" date="2020-08" db="EMBL/GenBank/DDBJ databases">
        <title>Genomic Encyclopedia of Type Strains, Phase IV (KMG-IV): sequencing the most valuable type-strain genomes for metagenomic binning, comparative biology and taxonomic classification.</title>
        <authorList>
            <person name="Goeker M."/>
        </authorList>
    </citation>
    <scope>NUCLEOTIDE SEQUENCE [LARGE SCALE GENOMIC DNA]</scope>
    <source>
        <strain evidence="2 3">DSM 21319</strain>
    </source>
</reference>
<organism evidence="2 3">
    <name type="scientific">Shinella fusca</name>
    <dbReference type="NCBI Taxonomy" id="544480"/>
    <lineage>
        <taxon>Bacteria</taxon>
        <taxon>Pseudomonadati</taxon>
        <taxon>Pseudomonadota</taxon>
        <taxon>Alphaproteobacteria</taxon>
        <taxon>Hyphomicrobiales</taxon>
        <taxon>Rhizobiaceae</taxon>
        <taxon>Shinella</taxon>
    </lineage>
</organism>
<evidence type="ECO:0000313" key="2">
    <source>
        <dbReference type="EMBL" id="MBB5040941.1"/>
    </source>
</evidence>
<keyword evidence="3" id="KW-1185">Reference proteome</keyword>
<keyword evidence="1" id="KW-1133">Transmembrane helix</keyword>
<sequence>MTRSEKGRHHERHDPHWVEWLTGILSAILVIGMLGWIGWETVTREATPPDLTVRVLTTERTTAGYRVAFDIYNTATTTAAAVTVVGRLAEGGRVIEENHVIFDYVAAESKSAGALLFENDPAGRTLDIRPAGYTEP</sequence>
<keyword evidence="1" id="KW-0472">Membrane</keyword>